<proteinExistence type="predicted"/>
<evidence type="ECO:0000256" key="1">
    <source>
        <dbReference type="SAM" id="MobiDB-lite"/>
    </source>
</evidence>
<organism evidence="2 3">
    <name type="scientific">Piliocolobus tephrosceles</name>
    <name type="common">Ugandan red Colobus</name>
    <dbReference type="NCBI Taxonomy" id="591936"/>
    <lineage>
        <taxon>Eukaryota</taxon>
        <taxon>Metazoa</taxon>
        <taxon>Chordata</taxon>
        <taxon>Craniata</taxon>
        <taxon>Vertebrata</taxon>
        <taxon>Euteleostomi</taxon>
        <taxon>Mammalia</taxon>
        <taxon>Eutheria</taxon>
        <taxon>Euarchontoglires</taxon>
        <taxon>Primates</taxon>
        <taxon>Haplorrhini</taxon>
        <taxon>Catarrhini</taxon>
        <taxon>Cercopithecidae</taxon>
        <taxon>Colobinae</taxon>
        <taxon>Piliocolobus</taxon>
    </lineage>
</organism>
<sequence length="56" mass="6024">MGTATYPRGQTEKSTQQKQAAGKSCPHATWQFDHPPFTSSPISGCCTVCPYSVSCK</sequence>
<name>A0A8C9IAA7_9PRIM</name>
<dbReference type="AlphaFoldDB" id="A0A8C9IAA7"/>
<dbReference type="Proteomes" id="UP000694416">
    <property type="component" value="Unplaced"/>
</dbReference>
<evidence type="ECO:0000313" key="2">
    <source>
        <dbReference type="Ensembl" id="ENSPTEP00000032826.1"/>
    </source>
</evidence>
<keyword evidence="3" id="KW-1185">Reference proteome</keyword>
<dbReference type="Ensembl" id="ENSPTET00000045059.1">
    <property type="protein sequence ID" value="ENSPTEP00000032826.1"/>
    <property type="gene ID" value="ENSPTEG00000031471.1"/>
</dbReference>
<accession>A0A8C9IAA7</accession>
<reference evidence="2" key="2">
    <citation type="submission" date="2025-09" db="UniProtKB">
        <authorList>
            <consortium name="Ensembl"/>
        </authorList>
    </citation>
    <scope>IDENTIFICATION</scope>
</reference>
<protein>
    <submittedName>
        <fullName evidence="2">Uncharacterized protein</fullName>
    </submittedName>
</protein>
<evidence type="ECO:0000313" key="3">
    <source>
        <dbReference type="Proteomes" id="UP000694416"/>
    </source>
</evidence>
<reference evidence="2" key="1">
    <citation type="submission" date="2025-08" db="UniProtKB">
        <authorList>
            <consortium name="Ensembl"/>
        </authorList>
    </citation>
    <scope>IDENTIFICATION</scope>
</reference>
<feature type="region of interest" description="Disordered" evidence="1">
    <location>
        <begin position="1"/>
        <end position="22"/>
    </location>
</feature>